<dbReference type="Pfam" id="PF03963">
    <property type="entry name" value="FlgD"/>
    <property type="match status" value="1"/>
</dbReference>
<dbReference type="RefSeq" id="WP_145846027.1">
    <property type="nucleotide sequence ID" value="NZ_CP042239.1"/>
</dbReference>
<dbReference type="Gene3D" id="2.30.30.910">
    <property type="match status" value="1"/>
</dbReference>
<dbReference type="EMBL" id="CP042239">
    <property type="protein sequence ID" value="QDX25806.1"/>
    <property type="molecule type" value="Genomic_DNA"/>
</dbReference>
<dbReference type="Pfam" id="PF13860">
    <property type="entry name" value="FlgD_ig"/>
    <property type="match status" value="1"/>
</dbReference>
<dbReference type="GO" id="GO:0044781">
    <property type="term" value="P:bacterial-type flagellum organization"/>
    <property type="evidence" value="ECO:0007669"/>
    <property type="project" value="UniProtKB-UniRule"/>
</dbReference>
<dbReference type="AlphaFoldDB" id="A0A518REB8"/>
<keyword evidence="7" id="KW-0966">Cell projection</keyword>
<comment type="function">
    <text evidence="4 5">Required for flagellar hook formation. May act as a scaffolding protein.</text>
</comment>
<evidence type="ECO:0000256" key="1">
    <source>
        <dbReference type="ARBA" id="ARBA00010577"/>
    </source>
</evidence>
<evidence type="ECO:0000256" key="3">
    <source>
        <dbReference type="ARBA" id="ARBA00022795"/>
    </source>
</evidence>
<keyword evidence="7" id="KW-0969">Cilium</keyword>
<dbReference type="Proteomes" id="UP000318055">
    <property type="component" value="Chromosome"/>
</dbReference>
<dbReference type="Gene3D" id="2.60.40.4070">
    <property type="match status" value="1"/>
</dbReference>
<evidence type="ECO:0000313" key="8">
    <source>
        <dbReference type="Proteomes" id="UP000318055"/>
    </source>
</evidence>
<proteinExistence type="inferred from homology"/>
<reference evidence="7 8" key="1">
    <citation type="submission" date="2019-07" db="EMBL/GenBank/DDBJ databases">
        <title>Sphingomonas alkalisoli sp. nov., isolated from rhizosphere soil of Suaedae salsa.</title>
        <authorList>
            <person name="Zhang H."/>
            <person name="Xu L."/>
            <person name="Zhang J.-X."/>
            <person name="Sun J.-Q."/>
        </authorList>
    </citation>
    <scope>NUCLEOTIDE SEQUENCE [LARGE SCALE GENOMIC DNA]</scope>
    <source>
        <strain evidence="7 8">XS-10</strain>
    </source>
</reference>
<evidence type="ECO:0000256" key="4">
    <source>
        <dbReference type="ARBA" id="ARBA00024746"/>
    </source>
</evidence>
<accession>A0A518REB8</accession>
<comment type="similarity">
    <text evidence="1 5">Belongs to the FlgD family.</text>
</comment>
<evidence type="ECO:0000313" key="7">
    <source>
        <dbReference type="EMBL" id="QDX25806.1"/>
    </source>
</evidence>
<keyword evidence="8" id="KW-1185">Reference proteome</keyword>
<dbReference type="InterPro" id="IPR005648">
    <property type="entry name" value="FlgD"/>
</dbReference>
<gene>
    <name evidence="7" type="ORF">FPZ54_07070</name>
</gene>
<sequence length="218" mass="22466">MAVDTVTGTNNAPTTQSNALSKLATDSTMFLKLLTTQMQNQDPLDPMDTSEYTAQLVQFSQVEQSIQQNTTLKSILSALSSDGLLSAAPSVGKVATFASADAGLTADSPAQWSYVAERSTGKVTATILDSSGKAVHTIDRTDATGDISWDGKVADGSTAPPGIYKLSITATDAAGGGVPVGIFARGMVREVTQDASGMAFMVNGVTYGSNMLVGLATE</sequence>
<organism evidence="7 8">
    <name type="scientific">Sphingomonas suaedae</name>
    <dbReference type="NCBI Taxonomy" id="2599297"/>
    <lineage>
        <taxon>Bacteria</taxon>
        <taxon>Pseudomonadati</taxon>
        <taxon>Pseudomonadota</taxon>
        <taxon>Alphaproteobacteria</taxon>
        <taxon>Sphingomonadales</taxon>
        <taxon>Sphingomonadaceae</taxon>
        <taxon>Sphingomonas</taxon>
    </lineage>
</organism>
<evidence type="ECO:0000256" key="5">
    <source>
        <dbReference type="RuleBase" id="RU362076"/>
    </source>
</evidence>
<evidence type="ECO:0000259" key="6">
    <source>
        <dbReference type="Pfam" id="PF13860"/>
    </source>
</evidence>
<dbReference type="InterPro" id="IPR025965">
    <property type="entry name" value="FlgD/Vpr_Ig-like"/>
</dbReference>
<feature type="domain" description="FlgD/Vpr Ig-like" evidence="6">
    <location>
        <begin position="105"/>
        <end position="173"/>
    </location>
</feature>
<keyword evidence="7" id="KW-0282">Flagellum</keyword>
<evidence type="ECO:0000256" key="2">
    <source>
        <dbReference type="ARBA" id="ARBA00016013"/>
    </source>
</evidence>
<dbReference type="KEGG" id="ssua:FPZ54_07070"/>
<protein>
    <recommendedName>
        <fullName evidence="2 5">Basal-body rod modification protein FlgD</fullName>
    </recommendedName>
</protein>
<name>A0A518REB8_9SPHN</name>
<dbReference type="OrthoDB" id="9785233at2"/>
<keyword evidence="3 5" id="KW-1005">Bacterial flagellum biogenesis</keyword>